<dbReference type="EMBL" id="CH474084">
    <property type="protein sequence ID" value="EDL75007.1"/>
    <property type="molecule type" value="Genomic_DNA"/>
</dbReference>
<proteinExistence type="inferred from homology"/>
<feature type="region of interest" description="Disordered" evidence="3">
    <location>
        <begin position="111"/>
        <end position="160"/>
    </location>
</feature>
<organism evidence="6 7">
    <name type="scientific">Rattus norvegicus</name>
    <name type="common">Rat</name>
    <dbReference type="NCBI Taxonomy" id="10116"/>
    <lineage>
        <taxon>Eukaryota</taxon>
        <taxon>Metazoa</taxon>
        <taxon>Chordata</taxon>
        <taxon>Craniata</taxon>
        <taxon>Vertebrata</taxon>
        <taxon>Euteleostomi</taxon>
        <taxon>Mammalia</taxon>
        <taxon>Eutheria</taxon>
        <taxon>Euarchontoglires</taxon>
        <taxon>Glires</taxon>
        <taxon>Rodentia</taxon>
        <taxon>Myomorpha</taxon>
        <taxon>Muroidea</taxon>
        <taxon>Muridae</taxon>
        <taxon>Murinae</taxon>
        <taxon>Rattus</taxon>
    </lineage>
</organism>
<dbReference type="InterPro" id="IPR012677">
    <property type="entry name" value="Nucleotide-bd_a/b_plait_sf"/>
</dbReference>
<evidence type="ECO:0000259" key="5">
    <source>
        <dbReference type="PROSITE" id="PS51309"/>
    </source>
</evidence>
<dbReference type="Gene3D" id="3.30.70.330">
    <property type="match status" value="1"/>
</dbReference>
<dbReference type="InterPro" id="IPR000504">
    <property type="entry name" value="RRM_dom"/>
</dbReference>
<comment type="similarity">
    <text evidence="1">Belongs to the polyadenylate-binding protein type-1 family.</text>
</comment>
<evidence type="ECO:0000256" key="3">
    <source>
        <dbReference type="SAM" id="MobiDB-lite"/>
    </source>
</evidence>
<dbReference type="Pfam" id="PF00076">
    <property type="entry name" value="RRM_1"/>
    <property type="match status" value="1"/>
</dbReference>
<name>A6KQ82_RAT</name>
<evidence type="ECO:0000313" key="6">
    <source>
        <dbReference type="EMBL" id="EDL75007.1"/>
    </source>
</evidence>
<dbReference type="PROSITE" id="PS51309">
    <property type="entry name" value="PABC"/>
    <property type="match status" value="1"/>
</dbReference>
<sequence length="303" mass="32642">MLEDGRSKGFGFDCFSSPEEATKAVTEMNGRIVGSKPLYVALAQRKEEWKAHLTNQYMQRVAGMRALPANAILNQFQPAAGGYFVPAVPQAQGRPPYYTPNQLAQMRPNRRWQQGGRPQGFQGMPSALRQSGPRPALRHLAPTGNAPASRGLPTTAQRVGCQSGGVPTAVPNLAPRATVAAAAPRAVAPYKYASNVRSPHPAIQPLQAPQPAVHVQGQEPLTASMLAAAPPQEQKQMLGERLFPLIQTMHSNLAGKITGMLLEIDNSELLHMLESPESLRSKVDEAVAVLQAHHAKKEAAQKV</sequence>
<reference evidence="6 7" key="1">
    <citation type="submission" date="2005-07" db="EMBL/GenBank/DDBJ databases">
        <authorList>
            <person name="Mural R.J."/>
            <person name="Li P.W."/>
            <person name="Adams M.D."/>
            <person name="Amanatides P.G."/>
            <person name="Baden-Tillson H."/>
            <person name="Barnstead M."/>
            <person name="Chin S.H."/>
            <person name="Dew I."/>
            <person name="Evans C.A."/>
            <person name="Ferriera S."/>
            <person name="Flanigan M."/>
            <person name="Fosler C."/>
            <person name="Glodek A."/>
            <person name="Gu Z."/>
            <person name="Holt R.A."/>
            <person name="Jennings D."/>
            <person name="Kraft C.L."/>
            <person name="Lu F."/>
            <person name="Nguyen T."/>
            <person name="Nusskern D.R."/>
            <person name="Pfannkoch C.M."/>
            <person name="Sitter C."/>
            <person name="Sutton G.G."/>
            <person name="Venter J.C."/>
            <person name="Wang Z."/>
            <person name="Woodage T."/>
            <person name="Zheng X.H."/>
            <person name="Zhong F."/>
        </authorList>
    </citation>
    <scope>NUCLEOTIDE SEQUENCE [LARGE SCALE GENOMIC DNA]</scope>
    <source>
        <strain>BN</strain>
        <strain evidence="7">Sprague-Dawley</strain>
    </source>
</reference>
<feature type="domain" description="PABC" evidence="5">
    <location>
        <begin position="218"/>
        <end position="295"/>
    </location>
</feature>
<gene>
    <name evidence="6" type="ORF">rCG_64099</name>
</gene>
<feature type="domain" description="RRM" evidence="4">
    <location>
        <begin position="1"/>
        <end position="45"/>
    </location>
</feature>
<accession>A6KQ82</accession>
<dbReference type="GO" id="GO:0003723">
    <property type="term" value="F:RNA binding"/>
    <property type="evidence" value="ECO:0007669"/>
    <property type="project" value="UniProtKB-UniRule"/>
</dbReference>
<dbReference type="PANTHER" id="PTHR46276:SF1">
    <property type="entry name" value="E3 UBIQUITIN-PROTEIN LIGASE UBR5"/>
    <property type="match status" value="1"/>
</dbReference>
<dbReference type="PANTHER" id="PTHR46276">
    <property type="entry name" value="E3 UBIQUITIN-PROTEIN LIGASE UBR5"/>
    <property type="match status" value="1"/>
</dbReference>
<evidence type="ECO:0000259" key="4">
    <source>
        <dbReference type="PROSITE" id="PS50102"/>
    </source>
</evidence>
<dbReference type="SUPFAM" id="SSF54928">
    <property type="entry name" value="RNA-binding domain, RBD"/>
    <property type="match status" value="1"/>
</dbReference>
<feature type="non-terminal residue" evidence="6">
    <location>
        <position position="303"/>
    </location>
</feature>
<protein>
    <submittedName>
        <fullName evidence="6">RCG64099</fullName>
    </submittedName>
</protein>
<dbReference type="InterPro" id="IPR035979">
    <property type="entry name" value="RBD_domain_sf"/>
</dbReference>
<evidence type="ECO:0000256" key="1">
    <source>
        <dbReference type="ARBA" id="ARBA00008557"/>
    </source>
</evidence>
<dbReference type="FunFam" id="1.10.1900.10:FF:000001">
    <property type="entry name" value="Polyadenylate-binding protein"/>
    <property type="match status" value="1"/>
</dbReference>
<dbReference type="Gene3D" id="1.10.1900.10">
    <property type="entry name" value="c-terminal domain of poly(a) binding protein"/>
    <property type="match status" value="1"/>
</dbReference>
<dbReference type="InterPro" id="IPR036053">
    <property type="entry name" value="PABP-dom"/>
</dbReference>
<dbReference type="Proteomes" id="UP000234681">
    <property type="component" value="Chromosome 12"/>
</dbReference>
<evidence type="ECO:0000256" key="2">
    <source>
        <dbReference type="PROSITE-ProRule" id="PRU00176"/>
    </source>
</evidence>
<dbReference type="AlphaFoldDB" id="A6KQ82"/>
<evidence type="ECO:0000313" key="7">
    <source>
        <dbReference type="Proteomes" id="UP000234681"/>
    </source>
</evidence>
<dbReference type="InterPro" id="IPR002004">
    <property type="entry name" value="PABP_HYD_C"/>
</dbReference>
<dbReference type="SUPFAM" id="SSF63570">
    <property type="entry name" value="PABC (PABP) domain"/>
    <property type="match status" value="1"/>
</dbReference>
<dbReference type="PROSITE" id="PS50102">
    <property type="entry name" value="RRM"/>
    <property type="match status" value="1"/>
</dbReference>
<keyword evidence="2" id="KW-0694">RNA-binding</keyword>
<dbReference type="SMART" id="SM00517">
    <property type="entry name" value="PolyA"/>
    <property type="match status" value="1"/>
</dbReference>
<dbReference type="Pfam" id="PF00658">
    <property type="entry name" value="MLLE"/>
    <property type="match status" value="1"/>
</dbReference>